<dbReference type="Gene3D" id="1.10.10.1100">
    <property type="entry name" value="BFD-like [2Fe-2S]-binding domain"/>
    <property type="match status" value="1"/>
</dbReference>
<organism evidence="2 3">
    <name type="scientific">Algicella marina</name>
    <dbReference type="NCBI Taxonomy" id="2683284"/>
    <lineage>
        <taxon>Bacteria</taxon>
        <taxon>Pseudomonadati</taxon>
        <taxon>Pseudomonadota</taxon>
        <taxon>Alphaproteobacteria</taxon>
        <taxon>Rhodobacterales</taxon>
        <taxon>Paracoccaceae</taxon>
        <taxon>Algicella</taxon>
    </lineage>
</organism>
<dbReference type="InterPro" id="IPR041854">
    <property type="entry name" value="BFD-like_2Fe2S-bd_dom_sf"/>
</dbReference>
<evidence type="ECO:0000313" key="3">
    <source>
        <dbReference type="Proteomes" id="UP000464495"/>
    </source>
</evidence>
<protein>
    <submittedName>
        <fullName evidence="2">(2Fe-2S)-binding protein</fullName>
    </submittedName>
</protein>
<dbReference type="InterPro" id="IPR007419">
    <property type="entry name" value="BFD-like_2Fe2S-bd_dom"/>
</dbReference>
<dbReference type="Pfam" id="PF04324">
    <property type="entry name" value="Fer2_BFD"/>
    <property type="match status" value="1"/>
</dbReference>
<name>A0A6P1SY87_9RHOB</name>
<proteinExistence type="predicted"/>
<evidence type="ECO:0000259" key="1">
    <source>
        <dbReference type="Pfam" id="PF04324"/>
    </source>
</evidence>
<accession>A0A6P1SY87</accession>
<dbReference type="KEGG" id="amaq:GO499_03540"/>
<keyword evidence="3" id="KW-1185">Reference proteome</keyword>
<dbReference type="AlphaFoldDB" id="A0A6P1SY87"/>
<dbReference type="Proteomes" id="UP000464495">
    <property type="component" value="Chromosome"/>
</dbReference>
<evidence type="ECO:0000313" key="2">
    <source>
        <dbReference type="EMBL" id="QHQ34323.1"/>
    </source>
</evidence>
<dbReference type="RefSeq" id="WP_161860894.1">
    <property type="nucleotide sequence ID" value="NZ_CP046620.1"/>
</dbReference>
<gene>
    <name evidence="2" type="ORF">GO499_03540</name>
</gene>
<dbReference type="EMBL" id="CP046620">
    <property type="protein sequence ID" value="QHQ34323.1"/>
    <property type="molecule type" value="Genomic_DNA"/>
</dbReference>
<sequence>MIVCHCQNISDNDINNAIDWMRASDPETLITPGKLYRALGKSADCGDCMPLFLATMRQNDNLVVPMQLRNLRAGASQGDQECKATQK</sequence>
<feature type="domain" description="BFD-like [2Fe-2S]-binding" evidence="1">
    <location>
        <begin position="2"/>
        <end position="50"/>
    </location>
</feature>
<reference evidence="2 3" key="1">
    <citation type="submission" date="2019-12" db="EMBL/GenBank/DDBJ databases">
        <title>Complete genome sequence of Algicella marina strain 9Alg 56(T) isolated from the red alga Tichocarpus crinitus.</title>
        <authorList>
            <person name="Kim S.-G."/>
            <person name="Nedashkovskaya O.I."/>
        </authorList>
    </citation>
    <scope>NUCLEOTIDE SEQUENCE [LARGE SCALE GENOMIC DNA]</scope>
    <source>
        <strain evidence="2 3">9Alg 56</strain>
    </source>
</reference>